<dbReference type="SUPFAM" id="SSF53850">
    <property type="entry name" value="Periplasmic binding protein-like II"/>
    <property type="match status" value="1"/>
</dbReference>
<dbReference type="Gene3D" id="3.40.190.10">
    <property type="entry name" value="Periplasmic binding protein-like II"/>
    <property type="match status" value="2"/>
</dbReference>
<evidence type="ECO:0000256" key="1">
    <source>
        <dbReference type="ARBA" id="ARBA00009175"/>
    </source>
</evidence>
<dbReference type="GO" id="GO:0046872">
    <property type="term" value="F:metal ion binding"/>
    <property type="evidence" value="ECO:0007669"/>
    <property type="project" value="UniProtKB-KW"/>
</dbReference>
<dbReference type="FunFam" id="3.40.190.10:FF:000035">
    <property type="entry name" value="Molybdate ABC transporter substrate-binding protein"/>
    <property type="match status" value="1"/>
</dbReference>
<dbReference type="GO" id="GO:0030973">
    <property type="term" value="F:molybdate ion binding"/>
    <property type="evidence" value="ECO:0007669"/>
    <property type="project" value="TreeGrafter"/>
</dbReference>
<dbReference type="PANTHER" id="PTHR30632">
    <property type="entry name" value="MOLYBDATE-BINDING PERIPLASMIC PROTEIN"/>
    <property type="match status" value="1"/>
</dbReference>
<accession>A0A6C0YR83</accession>
<dbReference type="NCBIfam" id="TIGR01256">
    <property type="entry name" value="modA"/>
    <property type="match status" value="1"/>
</dbReference>
<evidence type="ECO:0000256" key="2">
    <source>
        <dbReference type="ARBA" id="ARBA00022505"/>
    </source>
</evidence>
<dbReference type="Proteomes" id="UP000503440">
    <property type="component" value="Chromosome"/>
</dbReference>
<evidence type="ECO:0000256" key="3">
    <source>
        <dbReference type="ARBA" id="ARBA00022723"/>
    </source>
</evidence>
<comment type="subunit">
    <text evidence="5">The complex is composed of two ATP-binding proteins (ModC), two transmembrane proteins (ModB) and a solute-binding protein (ModA).</text>
</comment>
<dbReference type="PIRSF" id="PIRSF004846">
    <property type="entry name" value="ModA"/>
    <property type="match status" value="1"/>
</dbReference>
<keyword evidence="3" id="KW-0479">Metal-binding</keyword>
<dbReference type="InterPro" id="IPR050682">
    <property type="entry name" value="ModA/WtpA"/>
</dbReference>
<dbReference type="InterPro" id="IPR005950">
    <property type="entry name" value="ModA"/>
</dbReference>
<keyword evidence="4" id="KW-0732">Signal</keyword>
<dbReference type="EMBL" id="CP044455">
    <property type="protein sequence ID" value="QIC70205.1"/>
    <property type="molecule type" value="Genomic_DNA"/>
</dbReference>
<dbReference type="GO" id="GO:1901359">
    <property type="term" value="F:tungstate binding"/>
    <property type="evidence" value="ECO:0007669"/>
    <property type="project" value="UniProtKB-ARBA"/>
</dbReference>
<dbReference type="AlphaFoldDB" id="A0A6C0YR83"/>
<dbReference type="PANTHER" id="PTHR30632:SF17">
    <property type="entry name" value="MOLYBDATE-BINDING PROTEIN MODA"/>
    <property type="match status" value="1"/>
</dbReference>
<evidence type="ECO:0000256" key="4">
    <source>
        <dbReference type="ARBA" id="ARBA00022729"/>
    </source>
</evidence>
<keyword evidence="2" id="KW-0500">Molybdenum</keyword>
<evidence type="ECO:0000313" key="7">
    <source>
        <dbReference type="Proteomes" id="UP000503440"/>
    </source>
</evidence>
<dbReference type="GO" id="GO:0015689">
    <property type="term" value="P:molybdate ion transport"/>
    <property type="evidence" value="ECO:0007669"/>
    <property type="project" value="InterPro"/>
</dbReference>
<dbReference type="RefSeq" id="WP_016658106.1">
    <property type="nucleotide sequence ID" value="NZ_CAXNYR010000005.1"/>
</dbReference>
<dbReference type="Pfam" id="PF13531">
    <property type="entry name" value="SBP_bac_11"/>
    <property type="match status" value="1"/>
</dbReference>
<evidence type="ECO:0000313" key="6">
    <source>
        <dbReference type="EMBL" id="QIC70205.1"/>
    </source>
</evidence>
<reference evidence="6 7" key="1">
    <citation type="submission" date="2019-09" db="EMBL/GenBank/DDBJ databases">
        <title>Non-baumannii Acinetobacter spp. carrying blaNDM-1 isolated in China.</title>
        <authorList>
            <person name="Cui C."/>
            <person name="Chen C."/>
            <person name="Sun J."/>
            <person name="Liu Y."/>
        </authorList>
    </citation>
    <scope>NUCLEOTIDE SEQUENCE [LARGE SCALE GENOMIC DNA]</scope>
    <source>
        <strain evidence="6 7">B18</strain>
    </source>
</reference>
<name>A0A6C0YR83_9GAMM</name>
<comment type="similarity">
    <text evidence="1">Belongs to the bacterial solute-binding protein ModA family.</text>
</comment>
<protein>
    <submittedName>
        <fullName evidence="6">Molybdate ABC transporter substrate-binding protein</fullName>
    </submittedName>
</protein>
<gene>
    <name evidence="6" type="primary">modA</name>
    <name evidence="6" type="ORF">FSC09_07175</name>
</gene>
<sequence>MKTIQLGLICVALCLSTFSRANSVQVYAAASLGPALTDVIRHYQLQYPEAKIVPVFGASSTLAKHIVRGAKVDLYFPADQDWMTYLVKRNKVKASQVKPIIYNQLVAIALKDARIPFRAHPTFNFPQAFTGRLCTGQVDSVPVGKYAKHSLTKLGWYKRLEKRIIGASDARAALAFVERGACQVGIVYRSDAVSSDKVKVLGTFPVQTHPDILYTVALTKQGEKNRQAIKFGRYLGSAAAHKIFVQHGFRP</sequence>
<proteinExistence type="inferred from homology"/>
<evidence type="ECO:0000256" key="5">
    <source>
        <dbReference type="ARBA" id="ARBA00062515"/>
    </source>
</evidence>
<dbReference type="GO" id="GO:0030288">
    <property type="term" value="C:outer membrane-bounded periplasmic space"/>
    <property type="evidence" value="ECO:0007669"/>
    <property type="project" value="TreeGrafter"/>
</dbReference>
<organism evidence="6 7">
    <name type="scientific">Acinetobacter indicus</name>
    <dbReference type="NCBI Taxonomy" id="756892"/>
    <lineage>
        <taxon>Bacteria</taxon>
        <taxon>Pseudomonadati</taxon>
        <taxon>Pseudomonadota</taxon>
        <taxon>Gammaproteobacteria</taxon>
        <taxon>Moraxellales</taxon>
        <taxon>Moraxellaceae</taxon>
        <taxon>Acinetobacter</taxon>
    </lineage>
</organism>